<dbReference type="EMBL" id="BDIP01000944">
    <property type="protein sequence ID" value="GIQ83151.1"/>
    <property type="molecule type" value="Genomic_DNA"/>
</dbReference>
<gene>
    <name evidence="2" type="ORF">KIPB_004425</name>
</gene>
<dbReference type="Proteomes" id="UP000265618">
    <property type="component" value="Unassembled WGS sequence"/>
</dbReference>
<evidence type="ECO:0000256" key="1">
    <source>
        <dbReference type="SAM" id="MobiDB-lite"/>
    </source>
</evidence>
<dbReference type="AlphaFoldDB" id="A0A9K3CV24"/>
<protein>
    <submittedName>
        <fullName evidence="2">Uncharacterized protein</fullName>
    </submittedName>
</protein>
<evidence type="ECO:0000313" key="2">
    <source>
        <dbReference type="EMBL" id="GIQ83151.1"/>
    </source>
</evidence>
<feature type="region of interest" description="Disordered" evidence="1">
    <location>
        <begin position="1"/>
        <end position="25"/>
    </location>
</feature>
<sequence>MSHDDHGLEEESEDLASQYPIPREEEYDMQYQEEPIHGLSLDGSGSRLVTGTRQGALGWWTFGGMKSGICRPSTTALMMEGESMLRKVIQNPRGGTCLAVPHDAQPQV</sequence>
<reference evidence="2 3" key="1">
    <citation type="journal article" date="2018" name="PLoS ONE">
        <title>The draft genome of Kipferlia bialata reveals reductive genome evolution in fornicate parasites.</title>
        <authorList>
            <person name="Tanifuji G."/>
            <person name="Takabayashi S."/>
            <person name="Kume K."/>
            <person name="Takagi M."/>
            <person name="Nakayama T."/>
            <person name="Kamikawa R."/>
            <person name="Inagaki Y."/>
            <person name="Hashimoto T."/>
        </authorList>
    </citation>
    <scope>NUCLEOTIDE SEQUENCE [LARGE SCALE GENOMIC DNA]</scope>
    <source>
        <strain evidence="2">NY0173</strain>
    </source>
</reference>
<name>A0A9K3CV24_9EUKA</name>
<organism evidence="2 3">
    <name type="scientific">Kipferlia bialata</name>
    <dbReference type="NCBI Taxonomy" id="797122"/>
    <lineage>
        <taxon>Eukaryota</taxon>
        <taxon>Metamonada</taxon>
        <taxon>Carpediemonas-like organisms</taxon>
        <taxon>Kipferlia</taxon>
    </lineage>
</organism>
<keyword evidence="3" id="KW-1185">Reference proteome</keyword>
<comment type="caution">
    <text evidence="2">The sequence shown here is derived from an EMBL/GenBank/DDBJ whole genome shotgun (WGS) entry which is preliminary data.</text>
</comment>
<dbReference type="OrthoDB" id="10264376at2759"/>
<proteinExistence type="predicted"/>
<evidence type="ECO:0000313" key="3">
    <source>
        <dbReference type="Proteomes" id="UP000265618"/>
    </source>
</evidence>
<accession>A0A9K3CV24</accession>